<accession>A0A4V2P8Z0</accession>
<comment type="caution">
    <text evidence="1">The sequence shown here is derived from an EMBL/GenBank/DDBJ whole genome shotgun (WGS) entry which is preliminary data.</text>
</comment>
<evidence type="ECO:0000313" key="1">
    <source>
        <dbReference type="EMBL" id="TCJ87575.1"/>
    </source>
</evidence>
<proteinExistence type="predicted"/>
<dbReference type="EMBL" id="SMFQ01000003">
    <property type="protein sequence ID" value="TCJ87575.1"/>
    <property type="molecule type" value="Genomic_DNA"/>
</dbReference>
<evidence type="ECO:0000313" key="2">
    <source>
        <dbReference type="Proteomes" id="UP000294887"/>
    </source>
</evidence>
<keyword evidence="2" id="KW-1185">Reference proteome</keyword>
<dbReference type="Proteomes" id="UP000294887">
    <property type="component" value="Unassembled WGS sequence"/>
</dbReference>
<protein>
    <submittedName>
        <fullName evidence="1">Uncharacterized protein</fullName>
    </submittedName>
</protein>
<dbReference type="RefSeq" id="WP_131905842.1">
    <property type="nucleotide sequence ID" value="NZ_BAAAFU010000004.1"/>
</dbReference>
<gene>
    <name evidence="1" type="ORF">EV695_2087</name>
</gene>
<sequence>MLDSIKLRKSTFELYKKAIIEISESVNLLTSKNLNLCIITFTRQLFEVARTLEILAENHKLTSAYYLEVRKTEFNKMQKSELDVEGKDEYISNSIEPNIKELNDLMSADNVELNDFVKAKKLWDEQNKDVSFYNKISEGLHLDINFLIVHYLQNKDVAEKYNLQTDWDENKRLQLSKELFDHWLRRCDNAITSITNH</sequence>
<reference evidence="1 2" key="1">
    <citation type="submission" date="2019-03" db="EMBL/GenBank/DDBJ databases">
        <title>Genomic Encyclopedia of Type Strains, Phase IV (KMG-IV): sequencing the most valuable type-strain genomes for metagenomic binning, comparative biology and taxonomic classification.</title>
        <authorList>
            <person name="Goeker M."/>
        </authorList>
    </citation>
    <scope>NUCLEOTIDE SEQUENCE [LARGE SCALE GENOMIC DNA]</scope>
    <source>
        <strain evidence="1 2">DSM 24830</strain>
    </source>
</reference>
<organism evidence="1 2">
    <name type="scientific">Cocleimonas flava</name>
    <dbReference type="NCBI Taxonomy" id="634765"/>
    <lineage>
        <taxon>Bacteria</taxon>
        <taxon>Pseudomonadati</taxon>
        <taxon>Pseudomonadota</taxon>
        <taxon>Gammaproteobacteria</taxon>
        <taxon>Thiotrichales</taxon>
        <taxon>Thiotrichaceae</taxon>
        <taxon>Cocleimonas</taxon>
    </lineage>
</organism>
<name>A0A4V2P8Z0_9GAMM</name>
<dbReference type="AlphaFoldDB" id="A0A4V2P8Z0"/>